<evidence type="ECO:0000259" key="3">
    <source>
        <dbReference type="SMART" id="SM00460"/>
    </source>
</evidence>
<evidence type="ECO:0000256" key="1">
    <source>
        <dbReference type="SAM" id="MobiDB-lite"/>
    </source>
</evidence>
<dbReference type="KEGG" id="bnm:BALAC2494_01391"/>
<feature type="domain" description="Transglutaminase-like" evidence="3">
    <location>
        <begin position="534"/>
        <end position="616"/>
    </location>
</feature>
<dbReference type="Proteomes" id="UP000008394">
    <property type="component" value="Chromosome"/>
</dbReference>
<feature type="transmembrane region" description="Helical" evidence="2">
    <location>
        <begin position="273"/>
        <end position="294"/>
    </location>
</feature>
<dbReference type="Gene3D" id="3.10.620.30">
    <property type="match status" value="1"/>
</dbReference>
<dbReference type="SMART" id="SM00460">
    <property type="entry name" value="TGc"/>
    <property type="match status" value="1"/>
</dbReference>
<feature type="transmembrane region" description="Helical" evidence="2">
    <location>
        <begin position="130"/>
        <end position="150"/>
    </location>
</feature>
<organism evidence="4 5">
    <name type="scientific">Bifidobacterium animalis subsp. lactis CNCM I-2494</name>
    <dbReference type="NCBI Taxonomy" id="1042403"/>
    <lineage>
        <taxon>Bacteria</taxon>
        <taxon>Bacillati</taxon>
        <taxon>Actinomycetota</taxon>
        <taxon>Actinomycetes</taxon>
        <taxon>Bifidobacteriales</taxon>
        <taxon>Bifidobacteriaceae</taxon>
        <taxon>Bifidobacterium</taxon>
    </lineage>
</organism>
<feature type="transmembrane region" description="Helical" evidence="2">
    <location>
        <begin position="194"/>
        <end position="213"/>
    </location>
</feature>
<dbReference type="EMBL" id="CP002915">
    <property type="protein sequence ID" value="AEK30808.1"/>
    <property type="molecule type" value="Genomic_DNA"/>
</dbReference>
<feature type="transmembrane region" description="Helical" evidence="2">
    <location>
        <begin position="243"/>
        <end position="261"/>
    </location>
</feature>
<dbReference type="PANTHER" id="PTHR42736">
    <property type="entry name" value="PROTEIN-GLUTAMINE GAMMA-GLUTAMYLTRANSFERASE"/>
    <property type="match status" value="1"/>
</dbReference>
<dbReference type="InterPro" id="IPR002931">
    <property type="entry name" value="Transglutaminase-like"/>
</dbReference>
<feature type="transmembrane region" description="Helical" evidence="2">
    <location>
        <begin position="220"/>
        <end position="237"/>
    </location>
</feature>
<feature type="transmembrane region" description="Helical" evidence="2">
    <location>
        <begin position="108"/>
        <end position="125"/>
    </location>
</feature>
<reference evidence="4 5" key="1">
    <citation type="journal article" date="2011" name="J. Bacteriol.">
        <title>Genome Sequence of the Probiotic Strain Bifidobacterium animalis subsp. lactis CNCM I-2494.</title>
        <authorList>
            <person name="Chervaux C."/>
            <person name="Grimaldi C."/>
            <person name="Bolotin A."/>
            <person name="Quinquis B."/>
            <person name="Legrain-Raspaud S."/>
            <person name="van Hylckama Vlieg J.E."/>
            <person name="Denariaz G."/>
            <person name="Smokvina T."/>
        </authorList>
    </citation>
    <scope>NUCLEOTIDE SEQUENCE [LARGE SCALE GENOMIC DNA]</scope>
    <source>
        <strain evidence="4 5">CNCM I-2494</strain>
    </source>
</reference>
<name>A0A806FS75_BIFAN</name>
<evidence type="ECO:0000313" key="4">
    <source>
        <dbReference type="EMBL" id="AEK30808.1"/>
    </source>
</evidence>
<protein>
    <submittedName>
        <fullName evidence="4">Transglutaminase-like protein</fullName>
    </submittedName>
</protein>
<gene>
    <name evidence="4" type="ORF">BALAC2494_01391</name>
</gene>
<accession>A0A806FS75</accession>
<dbReference type="InterPro" id="IPR038765">
    <property type="entry name" value="Papain-like_cys_pep_sf"/>
</dbReference>
<feature type="compositionally biased region" description="Basic residues" evidence="1">
    <location>
        <begin position="1"/>
        <end position="13"/>
    </location>
</feature>
<feature type="region of interest" description="Disordered" evidence="1">
    <location>
        <begin position="1"/>
        <end position="41"/>
    </location>
</feature>
<keyword evidence="2" id="KW-0472">Membrane</keyword>
<feature type="transmembrane region" description="Helical" evidence="2">
    <location>
        <begin position="77"/>
        <end position="96"/>
    </location>
</feature>
<sequence length="849" mass="91177">MRVHHGRRARRPSATHGGALMTSPTSSFGATRHGRTRGDASWINDNSTQMPVWLTMNARDARRADAAHAAGHATRDAAISLVVVMAIVLCACANLIDVYGSAGSWARAAIPAALLGSGIAFMTLVPRLRFWWQILASVLAQCVIGPLVALPHTSVAYVLPTWQTLAEGCSAMFTSFKFLIAVPAPTGTADGSLMAVWTLCLLSCTLGGVLAVLPQRRWSALSVLVVIGDFAVCALLGTSAGVLRLPCGVVCALAAVVWLSWRWRLFEMSRWLGAGALLLLAGAVAVGACLPVHATRTILRDHYEPPLAPFDYASPMSGMRAYLKEHKADTLLTVRNLPAGASVRLAVMDRFDGNVWNLSNTRIAGASSNYTRMGLRITQDGDDSGTWFTAMFDVRDGMRDDWLPLAGAATQVTFATNANADDFYYNTGTESGLLTSGVRSGLAYTETGTLARRPSDDEIRQTQAARIALPDAGDIPNAVRRMAEAFAGGQPTAGAAALALANGLRDNGWFSHGLVDDYPSLAGHGNYRITQLLGGTAMVGDSEQYASAMALMARSLGIPSRVVLGFVPKDEHGDITEARTQRTENGTTTDFTGNDIEAWVEVALEGHGWVAFHPTPQETKTPEDNQNPTPPNPQTLVRQPPLPLTDPLRDKQEATGSTVLSGDDAQDPRTSGVWSKIGAVTRDVAIYGSPVWILLVICGCILAVKAALLMRLRRNGSTNHRVESGWRSLTQFAMQSGIPVHGTRREQAHAIARSFAAESAAEATASPSDTSRGPVTEAQLRHSAQTADYAAFSGNPVPESEVVQYWESVDGMRAALLKTLPFWRRVRTRLSLRGLFRHHAYKETSDHPA</sequence>
<dbReference type="Pfam" id="PF01841">
    <property type="entry name" value="Transglut_core"/>
    <property type="match status" value="1"/>
</dbReference>
<feature type="region of interest" description="Disordered" evidence="1">
    <location>
        <begin position="612"/>
        <end position="671"/>
    </location>
</feature>
<keyword evidence="2" id="KW-0812">Transmembrane</keyword>
<evidence type="ECO:0000256" key="2">
    <source>
        <dbReference type="SAM" id="Phobius"/>
    </source>
</evidence>
<feature type="transmembrane region" description="Helical" evidence="2">
    <location>
        <begin position="691"/>
        <end position="712"/>
    </location>
</feature>
<dbReference type="AlphaFoldDB" id="A0A806FS75"/>
<proteinExistence type="predicted"/>
<evidence type="ECO:0000313" key="5">
    <source>
        <dbReference type="Proteomes" id="UP000008394"/>
    </source>
</evidence>
<dbReference type="InterPro" id="IPR052901">
    <property type="entry name" value="Bact_TGase-like"/>
</dbReference>
<dbReference type="SUPFAM" id="SSF54001">
    <property type="entry name" value="Cysteine proteinases"/>
    <property type="match status" value="1"/>
</dbReference>
<keyword evidence="2" id="KW-1133">Transmembrane helix</keyword>
<dbReference type="PANTHER" id="PTHR42736:SF1">
    <property type="entry name" value="PROTEIN-GLUTAMINE GAMMA-GLUTAMYLTRANSFERASE"/>
    <property type="match status" value="1"/>
</dbReference>